<keyword evidence="1" id="KW-1133">Transmembrane helix</keyword>
<sequence length="99" mass="9761">MSSATLLVVAIVVVVDVAASVLVLRNAVFSRSQRLLQLAFIWSVPFVGAIVCAAFASSHAHGAVSPGAIDPVYLPPDGAPADSPGVAGCDGGDAGACGD</sequence>
<dbReference type="RefSeq" id="WP_097120935.1">
    <property type="nucleotide sequence ID" value="NZ_OCND01000002.1"/>
</dbReference>
<organism evidence="2 3">
    <name type="scientific">Pseudoxanthomonas wuyuanensis</name>
    <dbReference type="NCBI Taxonomy" id="1073196"/>
    <lineage>
        <taxon>Bacteria</taxon>
        <taxon>Pseudomonadati</taxon>
        <taxon>Pseudomonadota</taxon>
        <taxon>Gammaproteobacteria</taxon>
        <taxon>Lysobacterales</taxon>
        <taxon>Lysobacteraceae</taxon>
        <taxon>Pseudoxanthomonas</taxon>
    </lineage>
</organism>
<name>A0A286D2N4_9GAMM</name>
<proteinExistence type="predicted"/>
<feature type="transmembrane region" description="Helical" evidence="1">
    <location>
        <begin position="35"/>
        <end position="56"/>
    </location>
</feature>
<evidence type="ECO:0000313" key="2">
    <source>
        <dbReference type="EMBL" id="SOD52925.1"/>
    </source>
</evidence>
<evidence type="ECO:0000256" key="1">
    <source>
        <dbReference type="SAM" id="Phobius"/>
    </source>
</evidence>
<dbReference type="Proteomes" id="UP000219374">
    <property type="component" value="Unassembled WGS sequence"/>
</dbReference>
<keyword evidence="1" id="KW-0472">Membrane</keyword>
<evidence type="ECO:0000313" key="3">
    <source>
        <dbReference type="Proteomes" id="UP000219374"/>
    </source>
</evidence>
<keyword evidence="3" id="KW-1185">Reference proteome</keyword>
<gene>
    <name evidence="2" type="ORF">SAMN06296416_102150</name>
</gene>
<dbReference type="EMBL" id="OCND01000002">
    <property type="protein sequence ID" value="SOD52925.1"/>
    <property type="molecule type" value="Genomic_DNA"/>
</dbReference>
<keyword evidence="1" id="KW-0812">Transmembrane</keyword>
<reference evidence="2 3" key="1">
    <citation type="submission" date="2017-09" db="EMBL/GenBank/DDBJ databases">
        <authorList>
            <person name="Ehlers B."/>
            <person name="Leendertz F.H."/>
        </authorList>
    </citation>
    <scope>NUCLEOTIDE SEQUENCE [LARGE SCALE GENOMIC DNA]</scope>
    <source>
        <strain evidence="2 3">CGMCC 1.10978</strain>
    </source>
</reference>
<protein>
    <submittedName>
        <fullName evidence="2">Uncharacterized protein</fullName>
    </submittedName>
</protein>
<dbReference type="AlphaFoldDB" id="A0A286D2N4"/>
<accession>A0A286D2N4</accession>